<gene>
    <name evidence="1" type="ORF">C8A05DRAFT_17578</name>
</gene>
<evidence type="ECO:0000313" key="2">
    <source>
        <dbReference type="Proteomes" id="UP001303889"/>
    </source>
</evidence>
<name>A0AAN6MH93_9PEZI</name>
<reference evidence="1" key="1">
    <citation type="journal article" date="2023" name="Mol. Phylogenet. Evol.">
        <title>Genome-scale phylogeny and comparative genomics of the fungal order Sordariales.</title>
        <authorList>
            <person name="Hensen N."/>
            <person name="Bonometti L."/>
            <person name="Westerberg I."/>
            <person name="Brannstrom I.O."/>
            <person name="Guillou S."/>
            <person name="Cros-Aarteil S."/>
            <person name="Calhoun S."/>
            <person name="Haridas S."/>
            <person name="Kuo A."/>
            <person name="Mondo S."/>
            <person name="Pangilinan J."/>
            <person name="Riley R."/>
            <person name="LaButti K."/>
            <person name="Andreopoulos B."/>
            <person name="Lipzen A."/>
            <person name="Chen C."/>
            <person name="Yan M."/>
            <person name="Daum C."/>
            <person name="Ng V."/>
            <person name="Clum A."/>
            <person name="Steindorff A."/>
            <person name="Ohm R.A."/>
            <person name="Martin F."/>
            <person name="Silar P."/>
            <person name="Natvig D.O."/>
            <person name="Lalanne C."/>
            <person name="Gautier V."/>
            <person name="Ament-Velasquez S.L."/>
            <person name="Kruys A."/>
            <person name="Hutchinson M.I."/>
            <person name="Powell A.J."/>
            <person name="Barry K."/>
            <person name="Miller A.N."/>
            <person name="Grigoriev I.V."/>
            <person name="Debuchy R."/>
            <person name="Gladieux P."/>
            <person name="Hiltunen Thoren M."/>
            <person name="Johannesson H."/>
        </authorList>
    </citation>
    <scope>NUCLEOTIDE SEQUENCE</scope>
    <source>
        <strain evidence="1">CBS 103.79</strain>
    </source>
</reference>
<proteinExistence type="predicted"/>
<organism evidence="1 2">
    <name type="scientific">Staphylotrichum tortipilum</name>
    <dbReference type="NCBI Taxonomy" id="2831512"/>
    <lineage>
        <taxon>Eukaryota</taxon>
        <taxon>Fungi</taxon>
        <taxon>Dikarya</taxon>
        <taxon>Ascomycota</taxon>
        <taxon>Pezizomycotina</taxon>
        <taxon>Sordariomycetes</taxon>
        <taxon>Sordariomycetidae</taxon>
        <taxon>Sordariales</taxon>
        <taxon>Chaetomiaceae</taxon>
        <taxon>Staphylotrichum</taxon>
    </lineage>
</organism>
<accession>A0AAN6MH93</accession>
<dbReference type="AlphaFoldDB" id="A0AAN6MH93"/>
<comment type="caution">
    <text evidence="1">The sequence shown here is derived from an EMBL/GenBank/DDBJ whole genome shotgun (WGS) entry which is preliminary data.</text>
</comment>
<evidence type="ECO:0000313" key="1">
    <source>
        <dbReference type="EMBL" id="KAK3900073.1"/>
    </source>
</evidence>
<reference evidence="1" key="2">
    <citation type="submission" date="2023-05" db="EMBL/GenBank/DDBJ databases">
        <authorList>
            <consortium name="Lawrence Berkeley National Laboratory"/>
            <person name="Steindorff A."/>
            <person name="Hensen N."/>
            <person name="Bonometti L."/>
            <person name="Westerberg I."/>
            <person name="Brannstrom I.O."/>
            <person name="Guillou S."/>
            <person name="Cros-Aarteil S."/>
            <person name="Calhoun S."/>
            <person name="Haridas S."/>
            <person name="Kuo A."/>
            <person name="Mondo S."/>
            <person name="Pangilinan J."/>
            <person name="Riley R."/>
            <person name="Labutti K."/>
            <person name="Andreopoulos B."/>
            <person name="Lipzen A."/>
            <person name="Chen C."/>
            <person name="Yanf M."/>
            <person name="Daum C."/>
            <person name="Ng V."/>
            <person name="Clum A."/>
            <person name="Ohm R."/>
            <person name="Martin F."/>
            <person name="Silar P."/>
            <person name="Natvig D."/>
            <person name="Lalanne C."/>
            <person name="Gautier V."/>
            <person name="Ament-Velasquez S.L."/>
            <person name="Kruys A."/>
            <person name="Hutchinson M.I."/>
            <person name="Powell A.J."/>
            <person name="Barry K."/>
            <person name="Miller A.N."/>
            <person name="Grigoriev I.V."/>
            <person name="Debuchy R."/>
            <person name="Gladieux P."/>
            <person name="Thoren M.H."/>
            <person name="Johannesson H."/>
        </authorList>
    </citation>
    <scope>NUCLEOTIDE SEQUENCE</scope>
    <source>
        <strain evidence="1">CBS 103.79</strain>
    </source>
</reference>
<protein>
    <submittedName>
        <fullName evidence="1">Uncharacterized protein</fullName>
    </submittedName>
</protein>
<sequence length="199" mass="22188">PRPVPRAAPTWSWASTDQFVLYDDEIIFWDPDVDEPLDRKPYQHFARVEECVVVPGGVDEFGMISQGRLRISGRVSTGVLEREAKAGEGPESRVYHVVFSGGVKMRVNEDYLLEAPGEDQVLPGADVKCLRMGWIQMQAGSNRVFYSLVLRPAVGASAVYQRIGCIWIVVQASSFTEPSPLDPFEQVYRSAVEQTVVIV</sequence>
<dbReference type="EMBL" id="MU855708">
    <property type="protein sequence ID" value="KAK3900073.1"/>
    <property type="molecule type" value="Genomic_DNA"/>
</dbReference>
<feature type="non-terminal residue" evidence="1">
    <location>
        <position position="1"/>
    </location>
</feature>
<keyword evidence="2" id="KW-1185">Reference proteome</keyword>
<dbReference type="Proteomes" id="UP001303889">
    <property type="component" value="Unassembled WGS sequence"/>
</dbReference>